<name>A0ABQ5P660_9ACTN</name>
<keyword evidence="3" id="KW-1185">Reference proteome</keyword>
<dbReference type="RefSeq" id="WP_323450055.1">
    <property type="nucleotide sequence ID" value="NZ_BSBI01000013.1"/>
</dbReference>
<accession>A0ABQ5P660</accession>
<dbReference type="Proteomes" id="UP001291653">
    <property type="component" value="Unassembled WGS sequence"/>
</dbReference>
<evidence type="ECO:0000313" key="3">
    <source>
        <dbReference type="Proteomes" id="UP001291653"/>
    </source>
</evidence>
<reference evidence="2 3" key="1">
    <citation type="submission" date="2022-10" db="EMBL/GenBank/DDBJ databases">
        <title>Draft genome sequence of Streptomyces sp. YSPA8.</title>
        <authorList>
            <person name="Moriuchi R."/>
            <person name="Dohra H."/>
            <person name="Yamamura H."/>
            <person name="Kodani S."/>
        </authorList>
    </citation>
    <scope>NUCLEOTIDE SEQUENCE [LARGE SCALE GENOMIC DNA]</scope>
    <source>
        <strain evidence="2 3">YSPA8</strain>
    </source>
</reference>
<proteinExistence type="predicted"/>
<organism evidence="2 3">
    <name type="scientific">Streptomyces yaizuensis</name>
    <dbReference type="NCBI Taxonomy" id="2989713"/>
    <lineage>
        <taxon>Bacteria</taxon>
        <taxon>Bacillati</taxon>
        <taxon>Actinomycetota</taxon>
        <taxon>Actinomycetes</taxon>
        <taxon>Kitasatosporales</taxon>
        <taxon>Streptomycetaceae</taxon>
        <taxon>Streptomyces</taxon>
    </lineage>
</organism>
<dbReference type="EMBL" id="BSBI01000013">
    <property type="protein sequence ID" value="GLF98066.1"/>
    <property type="molecule type" value="Genomic_DNA"/>
</dbReference>
<sequence>MAKARRDGVRCVVAERVPDLVAEIFDPSRILPLILVTTSQRHGDKPLVNLTELSERLLGRADVALLADQSASWALDAAIPEKWRTYGGYVRIFLADASEGDPAERHPLIYVSPERSSDALRHIVGRVHSVTSVWTVQPRTGPLLALPVGEENQQLLAKLDDAKRKLAAARREKRELQGRVRALRLANDGVSPLLPPPVYADPDRQNRYEIEQVWLWRYSEAERDNWPLKPHRFGPDWHESLPDAPAAQRRDIIDIVTDVLTGRAAEVLGRQVRPHKTHAAGGAPQLVRSDGATAWRCNIKTNSPAAPRMTWWKLTDGTIELGRVSLHDDTRLR</sequence>
<comment type="caution">
    <text evidence="2">The sequence shown here is derived from an EMBL/GenBank/DDBJ whole genome shotgun (WGS) entry which is preliminary data.</text>
</comment>
<feature type="coiled-coil region" evidence="1">
    <location>
        <begin position="152"/>
        <end position="186"/>
    </location>
</feature>
<evidence type="ECO:0000313" key="2">
    <source>
        <dbReference type="EMBL" id="GLF98066.1"/>
    </source>
</evidence>
<protein>
    <submittedName>
        <fullName evidence="2">Uncharacterized protein</fullName>
    </submittedName>
</protein>
<keyword evidence="1" id="KW-0175">Coiled coil</keyword>
<gene>
    <name evidence="2" type="ORF">SYYSPA8_27235</name>
</gene>
<evidence type="ECO:0000256" key="1">
    <source>
        <dbReference type="SAM" id="Coils"/>
    </source>
</evidence>